<evidence type="ECO:0000313" key="3">
    <source>
        <dbReference type="Ensembl" id="ENSAMEP00000030041.1"/>
    </source>
</evidence>
<evidence type="ECO:0000256" key="1">
    <source>
        <dbReference type="SAM" id="MobiDB-lite"/>
    </source>
</evidence>
<keyword evidence="2" id="KW-0472">Membrane</keyword>
<sequence length="103" mass="10904">RTARPRSSSTFPSGSPGSRPGWGAGGALQASRTGGAWLRPSWVAYTLAFILIFTIVVDVLGNLLVILSVYRNKKLRNAGRSSRGRAAPHVHLMAASPLSGCFP</sequence>
<dbReference type="AlphaFoldDB" id="A0A7N5JTA8"/>
<feature type="region of interest" description="Disordered" evidence="1">
    <location>
        <begin position="1"/>
        <end position="29"/>
    </location>
</feature>
<dbReference type="Proteomes" id="UP000008912">
    <property type="component" value="Unassembled WGS sequence"/>
</dbReference>
<protein>
    <recommendedName>
        <fullName evidence="5">Melatonin receptor 1B</fullName>
    </recommendedName>
</protein>
<dbReference type="Ensembl" id="ENSAMET00000045380.1">
    <property type="protein sequence ID" value="ENSAMEP00000030041.1"/>
    <property type="gene ID" value="ENSAMEG00000027353.1"/>
</dbReference>
<reference evidence="3" key="2">
    <citation type="submission" date="2025-08" db="UniProtKB">
        <authorList>
            <consortium name="Ensembl"/>
        </authorList>
    </citation>
    <scope>IDENTIFICATION</scope>
</reference>
<dbReference type="Gene3D" id="1.20.1070.10">
    <property type="entry name" value="Rhodopsin 7-helix transmembrane proteins"/>
    <property type="match status" value="1"/>
</dbReference>
<proteinExistence type="predicted"/>
<name>A0A7N5JTA8_AILME</name>
<keyword evidence="4" id="KW-1185">Reference proteome</keyword>
<organism evidence="3 4">
    <name type="scientific">Ailuropoda melanoleuca</name>
    <name type="common">Giant panda</name>
    <dbReference type="NCBI Taxonomy" id="9646"/>
    <lineage>
        <taxon>Eukaryota</taxon>
        <taxon>Metazoa</taxon>
        <taxon>Chordata</taxon>
        <taxon>Craniata</taxon>
        <taxon>Vertebrata</taxon>
        <taxon>Euteleostomi</taxon>
        <taxon>Mammalia</taxon>
        <taxon>Eutheria</taxon>
        <taxon>Laurasiatheria</taxon>
        <taxon>Carnivora</taxon>
        <taxon>Caniformia</taxon>
        <taxon>Ursidae</taxon>
        <taxon>Ailuropoda</taxon>
    </lineage>
</organism>
<evidence type="ECO:0008006" key="5">
    <source>
        <dbReference type="Google" id="ProtNLM"/>
    </source>
</evidence>
<dbReference type="SUPFAM" id="SSF81321">
    <property type="entry name" value="Family A G protein-coupled receptor-like"/>
    <property type="match status" value="1"/>
</dbReference>
<reference evidence="3" key="3">
    <citation type="submission" date="2025-09" db="UniProtKB">
        <authorList>
            <consortium name="Ensembl"/>
        </authorList>
    </citation>
    <scope>IDENTIFICATION</scope>
</reference>
<feature type="compositionally biased region" description="Low complexity" evidence="1">
    <location>
        <begin position="1"/>
        <end position="19"/>
    </location>
</feature>
<dbReference type="GeneTree" id="ENSGT00940000160321"/>
<keyword evidence="2" id="KW-0812">Transmembrane</keyword>
<feature type="transmembrane region" description="Helical" evidence="2">
    <location>
        <begin position="42"/>
        <end position="70"/>
    </location>
</feature>
<evidence type="ECO:0000256" key="2">
    <source>
        <dbReference type="SAM" id="Phobius"/>
    </source>
</evidence>
<accession>A0A7N5JTA8</accession>
<evidence type="ECO:0000313" key="4">
    <source>
        <dbReference type="Proteomes" id="UP000008912"/>
    </source>
</evidence>
<keyword evidence="2" id="KW-1133">Transmembrane helix</keyword>
<reference evidence="3 4" key="1">
    <citation type="journal article" date="2010" name="Nature">
        <title>The sequence and de novo assembly of the giant panda genome.</title>
        <authorList>
            <person name="Li R."/>
            <person name="Fan W."/>
            <person name="Tian G."/>
            <person name="Zhu H."/>
            <person name="He L."/>
            <person name="Cai J."/>
            <person name="Huang Q."/>
            <person name="Cai Q."/>
            <person name="Li B."/>
            <person name="Bai Y."/>
            <person name="Zhang Z."/>
            <person name="Zhang Y."/>
            <person name="Wang W."/>
            <person name="Li J."/>
            <person name="Wei F."/>
            <person name="Li H."/>
            <person name="Jian M."/>
            <person name="Li J."/>
            <person name="Zhang Z."/>
            <person name="Nielsen R."/>
            <person name="Li D."/>
            <person name="Gu W."/>
            <person name="Yang Z."/>
            <person name="Xuan Z."/>
            <person name="Ryder O.A."/>
            <person name="Leung F.C."/>
            <person name="Zhou Y."/>
            <person name="Cao J."/>
            <person name="Sun X."/>
            <person name="Fu Y."/>
            <person name="Fang X."/>
            <person name="Guo X."/>
            <person name="Wang B."/>
            <person name="Hou R."/>
            <person name="Shen F."/>
            <person name="Mu B."/>
            <person name="Ni P."/>
            <person name="Lin R."/>
            <person name="Qian W."/>
            <person name="Wang G."/>
            <person name="Yu C."/>
            <person name="Nie W."/>
            <person name="Wang J."/>
            <person name="Wu Z."/>
            <person name="Liang H."/>
            <person name="Min J."/>
            <person name="Wu Q."/>
            <person name="Cheng S."/>
            <person name="Ruan J."/>
            <person name="Wang M."/>
            <person name="Shi Z."/>
            <person name="Wen M."/>
            <person name="Liu B."/>
            <person name="Ren X."/>
            <person name="Zheng H."/>
            <person name="Dong D."/>
            <person name="Cook K."/>
            <person name="Shan G."/>
            <person name="Zhang H."/>
            <person name="Kosiol C."/>
            <person name="Xie X."/>
            <person name="Lu Z."/>
            <person name="Zheng H."/>
            <person name="Li Y."/>
            <person name="Steiner C.C."/>
            <person name="Lam T.T."/>
            <person name="Lin S."/>
            <person name="Zhang Q."/>
            <person name="Li G."/>
            <person name="Tian J."/>
            <person name="Gong T."/>
            <person name="Liu H."/>
            <person name="Zhang D."/>
            <person name="Fang L."/>
            <person name="Ye C."/>
            <person name="Zhang J."/>
            <person name="Hu W."/>
            <person name="Xu A."/>
            <person name="Ren Y."/>
            <person name="Zhang G."/>
            <person name="Bruford M.W."/>
            <person name="Li Q."/>
            <person name="Ma L."/>
            <person name="Guo Y."/>
            <person name="An N."/>
            <person name="Hu Y."/>
            <person name="Zheng Y."/>
            <person name="Shi Y."/>
            <person name="Li Z."/>
            <person name="Liu Q."/>
            <person name="Chen Y."/>
            <person name="Zhao J."/>
            <person name="Qu N."/>
            <person name="Zhao S."/>
            <person name="Tian F."/>
            <person name="Wang X."/>
            <person name="Wang H."/>
            <person name="Xu L."/>
            <person name="Liu X."/>
            <person name="Vinar T."/>
            <person name="Wang Y."/>
            <person name="Lam T.W."/>
            <person name="Yiu S.M."/>
            <person name="Liu S."/>
            <person name="Zhang H."/>
            <person name="Li D."/>
            <person name="Huang Y."/>
            <person name="Wang X."/>
            <person name="Yang G."/>
            <person name="Jiang Z."/>
            <person name="Wang J."/>
            <person name="Qin N."/>
            <person name="Li L."/>
            <person name="Li J."/>
            <person name="Bolund L."/>
            <person name="Kristiansen K."/>
            <person name="Wong G.K."/>
            <person name="Olson M."/>
            <person name="Zhang X."/>
            <person name="Li S."/>
            <person name="Yang H."/>
            <person name="Wang J."/>
            <person name="Wang J."/>
        </authorList>
    </citation>
    <scope>NUCLEOTIDE SEQUENCE [LARGE SCALE GENOMIC DNA]</scope>
</reference>
<dbReference type="InParanoid" id="A0A7N5JTA8"/>